<keyword evidence="3" id="KW-0862">Zinc</keyword>
<dbReference type="SUPFAM" id="SSF57850">
    <property type="entry name" value="RING/U-box"/>
    <property type="match status" value="1"/>
</dbReference>
<dbReference type="SUPFAM" id="SSF48452">
    <property type="entry name" value="TPR-like"/>
    <property type="match status" value="2"/>
</dbReference>
<dbReference type="PROSITE" id="PS50089">
    <property type="entry name" value="ZF_RING_2"/>
    <property type="match status" value="1"/>
</dbReference>
<dbReference type="InterPro" id="IPR052480">
    <property type="entry name" value="RAPsyn"/>
</dbReference>
<dbReference type="GO" id="GO:0005737">
    <property type="term" value="C:cytoplasm"/>
    <property type="evidence" value="ECO:0007669"/>
    <property type="project" value="UniProtKB-ARBA"/>
</dbReference>
<gene>
    <name evidence="6" type="primary">Rapsn</name>
</gene>
<dbReference type="PANTHER" id="PTHR46574">
    <property type="entry name" value="43 KDA RECEPTOR-ASSOCIATED PROTEIN OF THE SYNAPSE"/>
    <property type="match status" value="1"/>
</dbReference>
<dbReference type="GO" id="GO:0033130">
    <property type="term" value="F:acetylcholine receptor binding"/>
    <property type="evidence" value="ECO:0007669"/>
    <property type="project" value="TreeGrafter"/>
</dbReference>
<dbReference type="AlphaFoldDB" id="A0A6F9DQX5"/>
<dbReference type="InterPro" id="IPR013083">
    <property type="entry name" value="Znf_RING/FYVE/PHD"/>
</dbReference>
<evidence type="ECO:0000256" key="2">
    <source>
        <dbReference type="ARBA" id="ARBA00022771"/>
    </source>
</evidence>
<dbReference type="EMBL" id="LR789578">
    <property type="protein sequence ID" value="CAB3265440.1"/>
    <property type="molecule type" value="mRNA"/>
</dbReference>
<dbReference type="GO" id="GO:0005886">
    <property type="term" value="C:plasma membrane"/>
    <property type="evidence" value="ECO:0007669"/>
    <property type="project" value="TreeGrafter"/>
</dbReference>
<dbReference type="Pfam" id="PF13639">
    <property type="entry name" value="zf-RING_2"/>
    <property type="match status" value="1"/>
</dbReference>
<dbReference type="GO" id="GO:0031594">
    <property type="term" value="C:neuromuscular junction"/>
    <property type="evidence" value="ECO:0007669"/>
    <property type="project" value="TreeGrafter"/>
</dbReference>
<dbReference type="GO" id="GO:0008270">
    <property type="term" value="F:zinc ion binding"/>
    <property type="evidence" value="ECO:0007669"/>
    <property type="project" value="UniProtKB-KW"/>
</dbReference>
<dbReference type="InterPro" id="IPR001841">
    <property type="entry name" value="Znf_RING"/>
</dbReference>
<reference evidence="6" key="1">
    <citation type="submission" date="2020-04" db="EMBL/GenBank/DDBJ databases">
        <authorList>
            <person name="Neveu A P."/>
        </authorList>
    </citation>
    <scope>NUCLEOTIDE SEQUENCE</scope>
    <source>
        <tissue evidence="6">Whole embryo</tissue>
    </source>
</reference>
<dbReference type="InterPro" id="IPR019734">
    <property type="entry name" value="TPR_rpt"/>
</dbReference>
<name>A0A6F9DQX5_9ASCI</name>
<evidence type="ECO:0000313" key="6">
    <source>
        <dbReference type="EMBL" id="CAB3265440.1"/>
    </source>
</evidence>
<dbReference type="GO" id="GO:1900075">
    <property type="term" value="P:positive regulation of neuromuscular synaptic transmission"/>
    <property type="evidence" value="ECO:0007669"/>
    <property type="project" value="TreeGrafter"/>
</dbReference>
<dbReference type="InterPro" id="IPR011990">
    <property type="entry name" value="TPR-like_helical_dom_sf"/>
</dbReference>
<evidence type="ECO:0000256" key="4">
    <source>
        <dbReference type="PROSITE-ProRule" id="PRU00175"/>
    </source>
</evidence>
<organism evidence="6">
    <name type="scientific">Phallusia mammillata</name>
    <dbReference type="NCBI Taxonomy" id="59560"/>
    <lineage>
        <taxon>Eukaryota</taxon>
        <taxon>Metazoa</taxon>
        <taxon>Chordata</taxon>
        <taxon>Tunicata</taxon>
        <taxon>Ascidiacea</taxon>
        <taxon>Phlebobranchia</taxon>
        <taxon>Ascidiidae</taxon>
        <taxon>Phallusia</taxon>
    </lineage>
</organism>
<keyword evidence="1" id="KW-0479">Metal-binding</keyword>
<dbReference type="Gene3D" id="1.25.40.10">
    <property type="entry name" value="Tetratricopeptide repeat domain"/>
    <property type="match status" value="2"/>
</dbReference>
<evidence type="ECO:0000256" key="3">
    <source>
        <dbReference type="ARBA" id="ARBA00022833"/>
    </source>
</evidence>
<protein>
    <submittedName>
        <fullName evidence="6">Rapsyn homolog</fullName>
    </submittedName>
</protein>
<dbReference type="Gene3D" id="3.30.40.10">
    <property type="entry name" value="Zinc/RING finger domain, C3HC4 (zinc finger)"/>
    <property type="match status" value="1"/>
</dbReference>
<dbReference type="SMART" id="SM00184">
    <property type="entry name" value="RING"/>
    <property type="match status" value="1"/>
</dbReference>
<dbReference type="SMART" id="SM00028">
    <property type="entry name" value="TPR"/>
    <property type="match status" value="5"/>
</dbReference>
<dbReference type="CDD" id="cd16478">
    <property type="entry name" value="RING-H2_Rapsyn"/>
    <property type="match status" value="1"/>
</dbReference>
<dbReference type="GO" id="GO:0007271">
    <property type="term" value="P:synaptic transmission, cholinergic"/>
    <property type="evidence" value="ECO:0007669"/>
    <property type="project" value="TreeGrafter"/>
</dbReference>
<dbReference type="PANTHER" id="PTHR46574:SF1">
    <property type="entry name" value="43 KDA RECEPTOR-ASSOCIATED PROTEIN OF THE SYNAPSE"/>
    <property type="match status" value="1"/>
</dbReference>
<evidence type="ECO:0000256" key="1">
    <source>
        <dbReference type="ARBA" id="ARBA00022723"/>
    </source>
</evidence>
<evidence type="ECO:0000259" key="5">
    <source>
        <dbReference type="PROSITE" id="PS50089"/>
    </source>
</evidence>
<sequence length="456" mass="50843">MGQNHTSNVLALSCTHNGSPDEHAHAHKQLERLLQQLVERSSGTEALNEFEKSTKGKYKTNIAKWECLSMAIRFLSTWGKYRTMVAFAIGQIELANDVGQQEQVSTTATSSWRRVIIQADSYLNLARGNLMLSNFSKSCDYAQKCLDLIGSIHGGSNESILICGHAFLIRGKGYLGLSNLKLALESIEKSLSVAHSYDNKALECLACCAMAAFYLEVKDYEKATFFPTKASELLSEYGKEWNKSFSITTQLSLAAAYRKVGKLEEAMRTCEDVMQLALEEKDRLAQAYCMLNFADVHRVRKDSERSLPRYDAALGLMIETGHRYGQVLVAIGKAKAYIRGKEFQQALQQYSAGLQLAESIGCKVVSMRIHGELAVLYQRMSDQERARSNTLSYHRLMEFIGLFCGVCSEAFGEKHELLEALPCSHLFHLKCVAEEGILDTMSCPTCQKSALKTAIL</sequence>
<proteinExistence type="evidence at transcript level"/>
<accession>A0A6F9DQX5</accession>
<feature type="domain" description="RING-type" evidence="5">
    <location>
        <begin position="404"/>
        <end position="447"/>
    </location>
</feature>
<keyword evidence="2 4" id="KW-0863">Zinc-finger</keyword>